<organism evidence="2 3">
    <name type="scientific">Flavonifractor plautii ATCC 29863</name>
    <dbReference type="NCBI Taxonomy" id="411475"/>
    <lineage>
        <taxon>Bacteria</taxon>
        <taxon>Bacillati</taxon>
        <taxon>Bacillota</taxon>
        <taxon>Clostridia</taxon>
        <taxon>Eubacteriales</taxon>
        <taxon>Oscillospiraceae</taxon>
        <taxon>Flavonifractor</taxon>
    </lineage>
</organism>
<protein>
    <submittedName>
        <fullName evidence="2">Uncharacterized protein</fullName>
    </submittedName>
</protein>
<accession>G9YL02</accession>
<dbReference type="HOGENOM" id="CLU_3080120_0_0_9"/>
<evidence type="ECO:0000313" key="2">
    <source>
        <dbReference type="EMBL" id="EHM55084.1"/>
    </source>
</evidence>
<keyword evidence="1" id="KW-1133">Transmembrane helix</keyword>
<sequence>MMSKIQQYSKFLFSIINFVSSIITNKFAFKKFIFNYICPFSFSSFAFLDIYH</sequence>
<feature type="transmembrane region" description="Helical" evidence="1">
    <location>
        <begin position="34"/>
        <end position="51"/>
    </location>
</feature>
<keyword evidence="1" id="KW-0472">Membrane</keyword>
<dbReference type="AlphaFoldDB" id="G9YL02"/>
<comment type="caution">
    <text evidence="2">The sequence shown here is derived from an EMBL/GenBank/DDBJ whole genome shotgun (WGS) entry which is preliminary data.</text>
</comment>
<dbReference type="EMBL" id="AGCK01000017">
    <property type="protein sequence ID" value="EHM55084.1"/>
    <property type="molecule type" value="Genomic_DNA"/>
</dbReference>
<reference evidence="2 3" key="1">
    <citation type="submission" date="2011-08" db="EMBL/GenBank/DDBJ databases">
        <authorList>
            <person name="Weinstock G."/>
            <person name="Sodergren E."/>
            <person name="Clifton S."/>
            <person name="Fulton L."/>
            <person name="Fulton B."/>
            <person name="Courtney L."/>
            <person name="Fronick C."/>
            <person name="Harrison M."/>
            <person name="Strong C."/>
            <person name="Farmer C."/>
            <person name="Delahaunty K."/>
            <person name="Markovic C."/>
            <person name="Hall O."/>
            <person name="Minx P."/>
            <person name="Tomlinson C."/>
            <person name="Mitreva M."/>
            <person name="Hou S."/>
            <person name="Chen J."/>
            <person name="Wollam A."/>
            <person name="Pepin K.H."/>
            <person name="Johnson M."/>
            <person name="Bhonagiri V."/>
            <person name="Zhang X."/>
            <person name="Suruliraj S."/>
            <person name="Warren W."/>
            <person name="Chinwalla A."/>
            <person name="Mardis E.R."/>
            <person name="Wilson R.K."/>
        </authorList>
    </citation>
    <scope>NUCLEOTIDE SEQUENCE [LARGE SCALE GENOMIC DNA]</scope>
    <source>
        <strain evidence="2 3">ATCC 29863</strain>
    </source>
</reference>
<dbReference type="Proteomes" id="UP000004459">
    <property type="component" value="Unassembled WGS sequence"/>
</dbReference>
<name>G9YL02_FLAPL</name>
<evidence type="ECO:0000256" key="1">
    <source>
        <dbReference type="SAM" id="Phobius"/>
    </source>
</evidence>
<gene>
    <name evidence="2" type="ORF">HMPREF0372_00165</name>
</gene>
<keyword evidence="1" id="KW-0812">Transmembrane</keyword>
<proteinExistence type="predicted"/>
<evidence type="ECO:0000313" key="3">
    <source>
        <dbReference type="Proteomes" id="UP000004459"/>
    </source>
</evidence>